<dbReference type="Gene3D" id="1.25.40.10">
    <property type="entry name" value="Tetratricopeptide repeat domain"/>
    <property type="match status" value="2"/>
</dbReference>
<dbReference type="InterPro" id="IPR011990">
    <property type="entry name" value="TPR-like_helical_dom_sf"/>
</dbReference>
<evidence type="ECO:0000313" key="2">
    <source>
        <dbReference type="EMBL" id="KAF7344882.1"/>
    </source>
</evidence>
<dbReference type="Pfam" id="PF13374">
    <property type="entry name" value="TPR_10"/>
    <property type="match status" value="2"/>
</dbReference>
<reference evidence="2" key="1">
    <citation type="submission" date="2020-05" db="EMBL/GenBank/DDBJ databases">
        <title>Mycena genomes resolve the evolution of fungal bioluminescence.</title>
        <authorList>
            <person name="Tsai I.J."/>
        </authorList>
    </citation>
    <scope>NUCLEOTIDE SEQUENCE</scope>
    <source>
        <strain evidence="2">CCC161011</strain>
    </source>
</reference>
<dbReference type="OrthoDB" id="20872at2759"/>
<feature type="domain" description="DUF7779" evidence="1">
    <location>
        <begin position="256"/>
        <end position="364"/>
    </location>
</feature>
<dbReference type="Proteomes" id="UP000620124">
    <property type="component" value="Unassembled WGS sequence"/>
</dbReference>
<dbReference type="PANTHER" id="PTHR46082:SF6">
    <property type="entry name" value="AAA+ ATPASE DOMAIN-CONTAINING PROTEIN-RELATED"/>
    <property type="match status" value="1"/>
</dbReference>
<proteinExistence type="predicted"/>
<dbReference type="Pfam" id="PF13424">
    <property type="entry name" value="TPR_12"/>
    <property type="match status" value="2"/>
</dbReference>
<dbReference type="EMBL" id="JACAZI010000014">
    <property type="protein sequence ID" value="KAF7344882.1"/>
    <property type="molecule type" value="Genomic_DNA"/>
</dbReference>
<dbReference type="Gene3D" id="3.40.50.300">
    <property type="entry name" value="P-loop containing nucleotide triphosphate hydrolases"/>
    <property type="match status" value="1"/>
</dbReference>
<evidence type="ECO:0000313" key="3">
    <source>
        <dbReference type="Proteomes" id="UP000620124"/>
    </source>
</evidence>
<gene>
    <name evidence="2" type="ORF">MVEN_01650400</name>
</gene>
<dbReference type="AlphaFoldDB" id="A0A8H6XPN7"/>
<dbReference type="SUPFAM" id="SSF48452">
    <property type="entry name" value="TPR-like"/>
    <property type="match status" value="2"/>
</dbReference>
<accession>A0A8H6XPN7</accession>
<name>A0A8H6XPN7_9AGAR</name>
<dbReference type="InterPro" id="IPR027417">
    <property type="entry name" value="P-loop_NTPase"/>
</dbReference>
<organism evidence="2 3">
    <name type="scientific">Mycena venus</name>
    <dbReference type="NCBI Taxonomy" id="2733690"/>
    <lineage>
        <taxon>Eukaryota</taxon>
        <taxon>Fungi</taxon>
        <taxon>Dikarya</taxon>
        <taxon>Basidiomycota</taxon>
        <taxon>Agaricomycotina</taxon>
        <taxon>Agaricomycetes</taxon>
        <taxon>Agaricomycetidae</taxon>
        <taxon>Agaricales</taxon>
        <taxon>Marasmiineae</taxon>
        <taxon>Mycenaceae</taxon>
        <taxon>Mycena</taxon>
    </lineage>
</organism>
<dbReference type="InterPro" id="IPR056681">
    <property type="entry name" value="DUF7779"/>
</dbReference>
<dbReference type="SUPFAM" id="SSF52540">
    <property type="entry name" value="P-loop containing nucleoside triphosphate hydrolases"/>
    <property type="match status" value="1"/>
</dbReference>
<dbReference type="Pfam" id="PF25000">
    <property type="entry name" value="DUF7779"/>
    <property type="match status" value="1"/>
</dbReference>
<dbReference type="InterPro" id="IPR053137">
    <property type="entry name" value="NLR-like"/>
</dbReference>
<dbReference type="PANTHER" id="PTHR46082">
    <property type="entry name" value="ATP/GTP-BINDING PROTEIN-RELATED"/>
    <property type="match status" value="1"/>
</dbReference>
<keyword evidence="3" id="KW-1185">Reference proteome</keyword>
<evidence type="ECO:0000259" key="1">
    <source>
        <dbReference type="Pfam" id="PF25000"/>
    </source>
</evidence>
<protein>
    <submittedName>
        <fullName evidence="2">FabD/lysophospholipase-like protein</fullName>
    </submittedName>
</protein>
<sequence>MPIAWLPCHQLKVPRLSTIVHLHQEYSKADRIFWTKCTISSQMAEGGQHVYVLHGLGGTGKTQTGLKFIQDLSSQFSDIFFVDTSTKETIDLGLKNIAITKHCGNSSRDGLQWLTSTAEEWLLFLDNADDPNINLNDFIPQCSHGNIIITSRNPGLCVYGKHSSVSEMDEKDAVTLLLESAGQADTLATRHAATEIVKTLGYLALAIVQAGAFVSKSGNLNSYLDLYAKQRALLLSEKPVQSHDSYAQTVYTTWQMSFEQLKPPAQMFLQICSYFHHNGISEEMFCNASKYKFYSGGPSKEELQRPLEFLSNFMAPTGEWDTLSFLNVTSEIRAYSLINFDPEKEVFSIHPLVHAWSQEMISDSKSWQSAAGTILAMAFREIPSQDKMLASLLFLPHVESISQFNTDLAPGFQLQYAWIFSLAGKYKQAEKLQVEVLKKWKEALGDNDRGTLVAMGNLALTYSMLGEFKKAQELNIVALEKRKQLLGDNHPQTLNAMGNLANTYSNLGEFKKAQELEIVVLEKRKQFLGDNHPDTLKAMGSLAFTYSNLGEFKKAQELKIVVLEKWRQILGDNHPDTLTAMGNLACTYGDLGEFKKAQELDIVVLEKRKQFMGDNHPDTLIAMANLACMYLNRRDFTKAEELQLLVLERRRQILGDNHPETLCVAEDLSHTYQSQDKLQEAKELRRLFWIACF</sequence>
<comment type="caution">
    <text evidence="2">The sequence shown here is derived from an EMBL/GenBank/DDBJ whole genome shotgun (WGS) entry which is preliminary data.</text>
</comment>